<sequence length="72" mass="7989">MEATRNEQVKESDSRRETDERVRESSAVRGTVLCAAFSRTCCLDSVSRFASGGSIRDFGVPVTILPCVTYQR</sequence>
<gene>
    <name evidence="2" type="ORF">WN55_03119</name>
</gene>
<protein>
    <submittedName>
        <fullName evidence="2">Uncharacterized protein</fullName>
    </submittedName>
</protein>
<dbReference type="EMBL" id="KQ434938">
    <property type="protein sequence ID" value="KZC12039.1"/>
    <property type="molecule type" value="Genomic_DNA"/>
</dbReference>
<dbReference type="AlphaFoldDB" id="A0A154PJJ8"/>
<evidence type="ECO:0000313" key="3">
    <source>
        <dbReference type="Proteomes" id="UP000076502"/>
    </source>
</evidence>
<feature type="compositionally biased region" description="Basic and acidic residues" evidence="1">
    <location>
        <begin position="1"/>
        <end position="26"/>
    </location>
</feature>
<name>A0A154PJJ8_DUFNO</name>
<evidence type="ECO:0000256" key="1">
    <source>
        <dbReference type="SAM" id="MobiDB-lite"/>
    </source>
</evidence>
<proteinExistence type="predicted"/>
<reference evidence="2 3" key="1">
    <citation type="submission" date="2015-07" db="EMBL/GenBank/DDBJ databases">
        <title>The genome of Dufourea novaeangliae.</title>
        <authorList>
            <person name="Pan H."/>
            <person name="Kapheim K."/>
        </authorList>
    </citation>
    <scope>NUCLEOTIDE SEQUENCE [LARGE SCALE GENOMIC DNA]</scope>
    <source>
        <strain evidence="2">0120121106</strain>
        <tissue evidence="2">Whole body</tissue>
    </source>
</reference>
<keyword evidence="3" id="KW-1185">Reference proteome</keyword>
<dbReference type="Proteomes" id="UP000076502">
    <property type="component" value="Unassembled WGS sequence"/>
</dbReference>
<feature type="region of interest" description="Disordered" evidence="1">
    <location>
        <begin position="1"/>
        <end position="27"/>
    </location>
</feature>
<evidence type="ECO:0000313" key="2">
    <source>
        <dbReference type="EMBL" id="KZC12039.1"/>
    </source>
</evidence>
<accession>A0A154PJJ8</accession>
<organism evidence="2 3">
    <name type="scientific">Dufourea novaeangliae</name>
    <name type="common">Sweat bee</name>
    <dbReference type="NCBI Taxonomy" id="178035"/>
    <lineage>
        <taxon>Eukaryota</taxon>
        <taxon>Metazoa</taxon>
        <taxon>Ecdysozoa</taxon>
        <taxon>Arthropoda</taxon>
        <taxon>Hexapoda</taxon>
        <taxon>Insecta</taxon>
        <taxon>Pterygota</taxon>
        <taxon>Neoptera</taxon>
        <taxon>Endopterygota</taxon>
        <taxon>Hymenoptera</taxon>
        <taxon>Apocrita</taxon>
        <taxon>Aculeata</taxon>
        <taxon>Apoidea</taxon>
        <taxon>Anthophila</taxon>
        <taxon>Halictidae</taxon>
        <taxon>Rophitinae</taxon>
        <taxon>Dufourea</taxon>
    </lineage>
</organism>